<accession>A0AAN9A4W4</accession>
<sequence>MGRHSLELQRACRLVVDTGIHALGWTRQQGIDYMKKNTFKSEESIKIDVERYIMWPGQACAYKVGEIKIKELRKKAEKVLGDIFQLQDFHAAVLRCFGPLRILEECIDGYIAKAANLVTI</sequence>
<keyword evidence="2" id="KW-1185">Reference proteome</keyword>
<evidence type="ECO:0000313" key="2">
    <source>
        <dbReference type="Proteomes" id="UP001381693"/>
    </source>
</evidence>
<proteinExistence type="predicted"/>
<dbReference type="Proteomes" id="UP001381693">
    <property type="component" value="Unassembled WGS sequence"/>
</dbReference>
<dbReference type="PANTHER" id="PTHR33361">
    <property type="entry name" value="GLR0591 PROTEIN"/>
    <property type="match status" value="1"/>
</dbReference>
<evidence type="ECO:0000313" key="1">
    <source>
        <dbReference type="EMBL" id="KAK7072490.1"/>
    </source>
</evidence>
<comment type="caution">
    <text evidence="1">The sequence shown here is derived from an EMBL/GenBank/DDBJ whole genome shotgun (WGS) entry which is preliminary data.</text>
</comment>
<reference evidence="1 2" key="1">
    <citation type="submission" date="2023-11" db="EMBL/GenBank/DDBJ databases">
        <title>Halocaridina rubra genome assembly.</title>
        <authorList>
            <person name="Smith C."/>
        </authorList>
    </citation>
    <scope>NUCLEOTIDE SEQUENCE [LARGE SCALE GENOMIC DNA]</scope>
    <source>
        <strain evidence="1">EP-1</strain>
        <tissue evidence="1">Whole</tissue>
    </source>
</reference>
<dbReference type="AlphaFoldDB" id="A0AAN9A4W4"/>
<dbReference type="InterPro" id="IPR010281">
    <property type="entry name" value="DUF885"/>
</dbReference>
<organism evidence="1 2">
    <name type="scientific">Halocaridina rubra</name>
    <name type="common">Hawaiian red shrimp</name>
    <dbReference type="NCBI Taxonomy" id="373956"/>
    <lineage>
        <taxon>Eukaryota</taxon>
        <taxon>Metazoa</taxon>
        <taxon>Ecdysozoa</taxon>
        <taxon>Arthropoda</taxon>
        <taxon>Crustacea</taxon>
        <taxon>Multicrustacea</taxon>
        <taxon>Malacostraca</taxon>
        <taxon>Eumalacostraca</taxon>
        <taxon>Eucarida</taxon>
        <taxon>Decapoda</taxon>
        <taxon>Pleocyemata</taxon>
        <taxon>Caridea</taxon>
        <taxon>Atyoidea</taxon>
        <taxon>Atyidae</taxon>
        <taxon>Halocaridina</taxon>
    </lineage>
</organism>
<protein>
    <submittedName>
        <fullName evidence="1">Uncharacterized protein</fullName>
    </submittedName>
</protein>
<dbReference type="EMBL" id="JAXCGZ010013460">
    <property type="protein sequence ID" value="KAK7072490.1"/>
    <property type="molecule type" value="Genomic_DNA"/>
</dbReference>
<gene>
    <name evidence="1" type="ORF">SK128_012144</name>
</gene>
<name>A0AAN9A4W4_HALRR</name>
<dbReference type="PANTHER" id="PTHR33361:SF2">
    <property type="entry name" value="DUF885 DOMAIN-CONTAINING PROTEIN"/>
    <property type="match status" value="1"/>
</dbReference>
<dbReference type="Pfam" id="PF05960">
    <property type="entry name" value="DUF885"/>
    <property type="match status" value="1"/>
</dbReference>